<keyword evidence="2" id="KW-0963">Cytoplasm</keyword>
<dbReference type="AlphaFoldDB" id="A0A9E7KQU4"/>
<dbReference type="Pfam" id="PF06325">
    <property type="entry name" value="PrmA"/>
    <property type="match status" value="1"/>
</dbReference>
<dbReference type="InterPro" id="IPR050078">
    <property type="entry name" value="Ribosomal_L11_MeTrfase_PrmA"/>
</dbReference>
<keyword evidence="9" id="KW-0687">Ribonucleoprotein</keyword>
<evidence type="ECO:0000256" key="4">
    <source>
        <dbReference type="ARBA" id="ARBA00022679"/>
    </source>
</evidence>
<dbReference type="GO" id="GO:0016279">
    <property type="term" value="F:protein-lysine N-methyltransferase activity"/>
    <property type="evidence" value="ECO:0007669"/>
    <property type="project" value="TreeGrafter"/>
</dbReference>
<comment type="similarity">
    <text evidence="1">Belongs to the methyltransferase superfamily. PrmA family.</text>
</comment>
<dbReference type="InterPro" id="IPR029063">
    <property type="entry name" value="SAM-dependent_MTases_sf"/>
</dbReference>
<sequence>MFGRLRHLRLLRYLSAVQIPIQPLPPIAVPPNSLSVAPTAAALKPIFCPRLFSLYHLRRRRPSERVPFCSRSTQTNEGAARAYLSVRIRCRKCDADMLSESLLCFGASSTSVDELSDSHDLDEIWITCIFAVNQDVHTCISHAISSIGLNYGPNYEVSVGEECDWVKGVQISMQETFHPVEVTAGLWIVPKWREPPDLQATNIFLDPGMAFGTGEHPTTKLCLMLLCKLLHGGEQFLDYGTGSGILGIAAVKMGAASSIGIDIDPQAVISARQNIALNDMDSSKMLVYLAPSKTGSSCTDAETNMDPEERTLLNLELKSAKGKFDIIIANILLNPLLELAKDIVSYGKPGANIGLSGILSEQVQQIKEIYSQYLDDISVSEMEGWACLHGIRKENLTLISTRQKGRPHAALISTPPCKKRYFLVIAILVDLSADAVSSRRIRESGRPC</sequence>
<dbReference type="GO" id="GO:0005739">
    <property type="term" value="C:mitochondrion"/>
    <property type="evidence" value="ECO:0007669"/>
    <property type="project" value="TreeGrafter"/>
</dbReference>
<evidence type="ECO:0000256" key="3">
    <source>
        <dbReference type="ARBA" id="ARBA00022603"/>
    </source>
</evidence>
<keyword evidence="3 9" id="KW-0489">Methyltransferase</keyword>
<gene>
    <name evidence="9" type="ORF">MUK42_07531</name>
</gene>
<organism evidence="9 10">
    <name type="scientific">Musa troglodytarum</name>
    <name type="common">fe'i banana</name>
    <dbReference type="NCBI Taxonomy" id="320322"/>
    <lineage>
        <taxon>Eukaryota</taxon>
        <taxon>Viridiplantae</taxon>
        <taxon>Streptophyta</taxon>
        <taxon>Embryophyta</taxon>
        <taxon>Tracheophyta</taxon>
        <taxon>Spermatophyta</taxon>
        <taxon>Magnoliopsida</taxon>
        <taxon>Liliopsida</taxon>
        <taxon>Zingiberales</taxon>
        <taxon>Musaceae</taxon>
        <taxon>Musa</taxon>
    </lineage>
</organism>
<keyword evidence="9" id="KW-0689">Ribosomal protein</keyword>
<dbReference type="Gene3D" id="3.40.50.150">
    <property type="entry name" value="Vaccinia Virus protein VP39"/>
    <property type="match status" value="1"/>
</dbReference>
<evidence type="ECO:0000256" key="2">
    <source>
        <dbReference type="ARBA" id="ARBA00022490"/>
    </source>
</evidence>
<evidence type="ECO:0000256" key="5">
    <source>
        <dbReference type="ARBA" id="ARBA00022691"/>
    </source>
</evidence>
<evidence type="ECO:0000256" key="6">
    <source>
        <dbReference type="ARBA" id="ARBA00037932"/>
    </source>
</evidence>
<protein>
    <recommendedName>
        <fullName evidence="8">ETFB lysine methyltransferase</fullName>
    </recommendedName>
    <alternativeName>
        <fullName evidence="7">Protein N-lysine methyltransferase METTL20</fullName>
    </alternativeName>
</protein>
<name>A0A9E7KQU4_9LILI</name>
<dbReference type="PANTHER" id="PTHR43648:SF1">
    <property type="entry name" value="ELECTRON TRANSFER FLAVOPROTEIN BETA SUBUNIT LYSINE METHYLTRANSFERASE"/>
    <property type="match status" value="1"/>
</dbReference>
<dbReference type="GO" id="GO:0005840">
    <property type="term" value="C:ribosome"/>
    <property type="evidence" value="ECO:0007669"/>
    <property type="project" value="UniProtKB-KW"/>
</dbReference>
<reference evidence="9" key="1">
    <citation type="submission" date="2022-05" db="EMBL/GenBank/DDBJ databases">
        <title>The Musa troglodytarum L. genome provides insights into the mechanism of non-climacteric behaviour and enrichment of carotenoids.</title>
        <authorList>
            <person name="Wang J."/>
        </authorList>
    </citation>
    <scope>NUCLEOTIDE SEQUENCE</scope>
    <source>
        <tissue evidence="9">Leaf</tissue>
    </source>
</reference>
<proteinExistence type="inferred from homology"/>
<dbReference type="GO" id="GO:0032259">
    <property type="term" value="P:methylation"/>
    <property type="evidence" value="ECO:0007669"/>
    <property type="project" value="UniProtKB-KW"/>
</dbReference>
<evidence type="ECO:0000256" key="1">
    <source>
        <dbReference type="ARBA" id="ARBA00009741"/>
    </source>
</evidence>
<keyword evidence="4" id="KW-0808">Transferase</keyword>
<keyword evidence="5" id="KW-0949">S-adenosyl-L-methionine</keyword>
<dbReference type="HAMAP" id="MF_00735">
    <property type="entry name" value="Methyltr_PrmA"/>
    <property type="match status" value="1"/>
</dbReference>
<dbReference type="PANTHER" id="PTHR43648">
    <property type="entry name" value="ELECTRON TRANSFER FLAVOPROTEIN BETA SUBUNIT LYSINE METHYLTRANSFERASE"/>
    <property type="match status" value="1"/>
</dbReference>
<accession>A0A9E7KQU4</accession>
<evidence type="ECO:0000313" key="9">
    <source>
        <dbReference type="EMBL" id="URE26106.1"/>
    </source>
</evidence>
<dbReference type="Proteomes" id="UP001055439">
    <property type="component" value="Chromosome 8"/>
</dbReference>
<evidence type="ECO:0000256" key="8">
    <source>
        <dbReference type="ARBA" id="ARBA00042266"/>
    </source>
</evidence>
<dbReference type="EMBL" id="CP097510">
    <property type="protein sequence ID" value="URE26106.1"/>
    <property type="molecule type" value="Genomic_DNA"/>
</dbReference>
<dbReference type="SUPFAM" id="SSF53335">
    <property type="entry name" value="S-adenosyl-L-methionine-dependent methyltransferases"/>
    <property type="match status" value="1"/>
</dbReference>
<keyword evidence="10" id="KW-1185">Reference proteome</keyword>
<dbReference type="InterPro" id="IPR004498">
    <property type="entry name" value="Ribosomal_PrmA_MeTrfase"/>
</dbReference>
<evidence type="ECO:0000313" key="10">
    <source>
        <dbReference type="Proteomes" id="UP001055439"/>
    </source>
</evidence>
<comment type="similarity">
    <text evidence="6">Belongs to the methyltransferase superfamily. ETFBKMT family.</text>
</comment>
<dbReference type="OrthoDB" id="419617at2759"/>
<evidence type="ECO:0000256" key="7">
    <source>
        <dbReference type="ARBA" id="ARBA00041867"/>
    </source>
</evidence>
<dbReference type="CDD" id="cd02440">
    <property type="entry name" value="AdoMet_MTases"/>
    <property type="match status" value="1"/>
</dbReference>